<protein>
    <submittedName>
        <fullName evidence="2">4-carboxymuconolactone decarboxylase domain/alkylhydroperoxidase AhpD family core domain protein</fullName>
    </submittedName>
</protein>
<evidence type="ECO:0000313" key="3">
    <source>
        <dbReference type="Proteomes" id="UP000196320"/>
    </source>
</evidence>
<organism evidence="2 3">
    <name type="scientific">Microbacterium esteraromaticum</name>
    <dbReference type="NCBI Taxonomy" id="57043"/>
    <lineage>
        <taxon>Bacteria</taxon>
        <taxon>Bacillati</taxon>
        <taxon>Actinomycetota</taxon>
        <taxon>Actinomycetes</taxon>
        <taxon>Micrococcales</taxon>
        <taxon>Microbacteriaceae</taxon>
        <taxon>Microbacterium</taxon>
    </lineage>
</organism>
<keyword evidence="2" id="KW-0560">Oxidoreductase</keyword>
<dbReference type="InterPro" id="IPR003779">
    <property type="entry name" value="CMD-like"/>
</dbReference>
<evidence type="ECO:0000313" key="2">
    <source>
        <dbReference type="EMBL" id="SJN33378.1"/>
    </source>
</evidence>
<dbReference type="Pfam" id="PF02627">
    <property type="entry name" value="CMD"/>
    <property type="match status" value="1"/>
</dbReference>
<evidence type="ECO:0000259" key="1">
    <source>
        <dbReference type="Pfam" id="PF02627"/>
    </source>
</evidence>
<dbReference type="InterPro" id="IPR004675">
    <property type="entry name" value="AhpD_core"/>
</dbReference>
<dbReference type="OrthoDB" id="9801997at2"/>
<reference evidence="2 3" key="1">
    <citation type="submission" date="2017-02" db="EMBL/GenBank/DDBJ databases">
        <authorList>
            <person name="Peterson S.W."/>
        </authorList>
    </citation>
    <scope>NUCLEOTIDE SEQUENCE [LARGE SCALE GENOMIC DNA]</scope>
    <source>
        <strain evidence="2 3">B Mb 05.01</strain>
    </source>
</reference>
<feature type="domain" description="Carboxymuconolactone decarboxylase-like" evidence="1">
    <location>
        <begin position="19"/>
        <end position="96"/>
    </location>
</feature>
<keyword evidence="2" id="KW-0575">Peroxidase</keyword>
<dbReference type="PANTHER" id="PTHR35446">
    <property type="entry name" value="SI:CH211-175M2.5"/>
    <property type="match status" value="1"/>
</dbReference>
<dbReference type="Proteomes" id="UP000196320">
    <property type="component" value="Unassembled WGS sequence"/>
</dbReference>
<dbReference type="PANTHER" id="PTHR35446:SF2">
    <property type="entry name" value="CARBOXYMUCONOLACTONE DECARBOXYLASE-LIKE DOMAIN-CONTAINING PROTEIN"/>
    <property type="match status" value="1"/>
</dbReference>
<dbReference type="EMBL" id="FUKO01000019">
    <property type="protein sequence ID" value="SJN33378.1"/>
    <property type="molecule type" value="Genomic_DNA"/>
</dbReference>
<gene>
    <name evidence="2" type="ORF">FM104_08280</name>
</gene>
<dbReference type="SUPFAM" id="SSF69118">
    <property type="entry name" value="AhpD-like"/>
    <property type="match status" value="1"/>
</dbReference>
<dbReference type="Gene3D" id="1.20.1290.10">
    <property type="entry name" value="AhpD-like"/>
    <property type="match status" value="1"/>
</dbReference>
<dbReference type="RefSeq" id="WP_087131059.1">
    <property type="nucleotide sequence ID" value="NZ_FUKO01000019.1"/>
</dbReference>
<proteinExistence type="predicted"/>
<dbReference type="NCBIfam" id="TIGR00778">
    <property type="entry name" value="ahpD_dom"/>
    <property type="match status" value="1"/>
</dbReference>
<dbReference type="AlphaFoldDB" id="A0A1R4JMY0"/>
<dbReference type="GO" id="GO:0051920">
    <property type="term" value="F:peroxiredoxin activity"/>
    <property type="evidence" value="ECO:0007669"/>
    <property type="project" value="InterPro"/>
</dbReference>
<keyword evidence="3" id="KW-1185">Reference proteome</keyword>
<dbReference type="InterPro" id="IPR029032">
    <property type="entry name" value="AhpD-like"/>
</dbReference>
<sequence length="159" mass="17272">MRPYLDKSAPDAWKAAGAYSAAINAEAERLGLTAQESEFIKVRASQLNGCAFCLDLHARDARESGIPPQKLDLLPAWRESSLYSERERAVIAVAEAATRMPLSEGDRADLSGARSVLGDDVFVAAEWVALTINMFNRISILSEHPVRARGTDGKLITEG</sequence>
<name>A0A1R4JMY0_9MICO</name>
<accession>A0A1R4JMY0</accession>